<dbReference type="SUPFAM" id="SSF51126">
    <property type="entry name" value="Pectin lyase-like"/>
    <property type="match status" value="2"/>
</dbReference>
<feature type="domain" description="Right handed beta helix" evidence="2">
    <location>
        <begin position="210"/>
        <end position="362"/>
    </location>
</feature>
<organism evidence="3 4">
    <name type="scientific">Flaviaesturariibacter amylovorans</name>
    <dbReference type="NCBI Taxonomy" id="1084520"/>
    <lineage>
        <taxon>Bacteria</taxon>
        <taxon>Pseudomonadati</taxon>
        <taxon>Bacteroidota</taxon>
        <taxon>Chitinophagia</taxon>
        <taxon>Chitinophagales</taxon>
        <taxon>Chitinophagaceae</taxon>
        <taxon>Flaviaestuariibacter</taxon>
    </lineage>
</organism>
<dbReference type="Proteomes" id="UP001501725">
    <property type="component" value="Unassembled WGS sequence"/>
</dbReference>
<gene>
    <name evidence="3" type="ORF">GCM10023184_19030</name>
</gene>
<sequence>MNTMRSAGRRQPLTRWLALLLLLLQQQDAGATNYYINSVLGNDANKATHQRSPWKTTAPLKQVQLKPGDSVLFATGQSFTGMLYLENVVAREKRPVVIGSYFFGGSKRRPVLDAGDSLYTILVRHSSYLKITGLEITARVPYGGVHPAGTNLMRCGILVELTRNEQHRNIELDNLLIHDVYFHPLGFRRSAEEIRTANGTQSYGWGVRFINNSTGGKLTHIKVTNTEIYNVSHTGLKFTAPAGGLQHVVVAHCRVRHTGGPGMQLSGVTGGHLHHNRIDHSGSVQDSRNWGRGSGLWTWSCSNILIEHNRFEHANGPGDSAGVHIDFNCSDVIVQYNFSANNAGGFCEILGNNYNCAYRYNISVNDGFRIKGQNGAFQEGKVFWLSGYQGEKKTPHGPFNSYFYNNTVFVDTTITPKISISSSARGILIANNLFYFGRDAIIVTGDQKKNEAASQYAADVVFTNNFFLRRSAWPEQLFVDSLPSIGPLKFVKSGGLDPEHYIPVDGSLIKDKGIMIRKIPGDSKGLFPGLHVARDFLGNPVSGLPDIGAIELYSKPKRR</sequence>
<protein>
    <recommendedName>
        <fullName evidence="2">Right handed beta helix domain-containing protein</fullName>
    </recommendedName>
</protein>
<proteinExistence type="predicted"/>
<evidence type="ECO:0000259" key="2">
    <source>
        <dbReference type="Pfam" id="PF13229"/>
    </source>
</evidence>
<accession>A0ABP8GRI5</accession>
<comment type="caution">
    <text evidence="3">The sequence shown here is derived from an EMBL/GenBank/DDBJ whole genome shotgun (WGS) entry which is preliminary data.</text>
</comment>
<evidence type="ECO:0000313" key="4">
    <source>
        <dbReference type="Proteomes" id="UP001501725"/>
    </source>
</evidence>
<feature type="chain" id="PRO_5047005375" description="Right handed beta helix domain-containing protein" evidence="1">
    <location>
        <begin position="32"/>
        <end position="559"/>
    </location>
</feature>
<dbReference type="InterPro" id="IPR039448">
    <property type="entry name" value="Beta_helix"/>
</dbReference>
<dbReference type="Pfam" id="PF13229">
    <property type="entry name" value="Beta_helix"/>
    <property type="match status" value="1"/>
</dbReference>
<evidence type="ECO:0000256" key="1">
    <source>
        <dbReference type="SAM" id="SignalP"/>
    </source>
</evidence>
<name>A0ABP8GRI5_9BACT</name>
<feature type="signal peptide" evidence="1">
    <location>
        <begin position="1"/>
        <end position="31"/>
    </location>
</feature>
<dbReference type="SMART" id="SM00710">
    <property type="entry name" value="PbH1"/>
    <property type="match status" value="5"/>
</dbReference>
<evidence type="ECO:0000313" key="3">
    <source>
        <dbReference type="EMBL" id="GAA4328894.1"/>
    </source>
</evidence>
<keyword evidence="4" id="KW-1185">Reference proteome</keyword>
<dbReference type="RefSeq" id="WP_345255355.1">
    <property type="nucleotide sequence ID" value="NZ_BAABGY010000007.1"/>
</dbReference>
<keyword evidence="1" id="KW-0732">Signal</keyword>
<dbReference type="Gene3D" id="2.160.20.10">
    <property type="entry name" value="Single-stranded right-handed beta-helix, Pectin lyase-like"/>
    <property type="match status" value="1"/>
</dbReference>
<dbReference type="InterPro" id="IPR012334">
    <property type="entry name" value="Pectin_lyas_fold"/>
</dbReference>
<dbReference type="InterPro" id="IPR011050">
    <property type="entry name" value="Pectin_lyase_fold/virulence"/>
</dbReference>
<dbReference type="InterPro" id="IPR006626">
    <property type="entry name" value="PbH1"/>
</dbReference>
<dbReference type="EMBL" id="BAABGY010000007">
    <property type="protein sequence ID" value="GAA4328894.1"/>
    <property type="molecule type" value="Genomic_DNA"/>
</dbReference>
<reference evidence="4" key="1">
    <citation type="journal article" date="2019" name="Int. J. Syst. Evol. Microbiol.">
        <title>The Global Catalogue of Microorganisms (GCM) 10K type strain sequencing project: providing services to taxonomists for standard genome sequencing and annotation.</title>
        <authorList>
            <consortium name="The Broad Institute Genomics Platform"/>
            <consortium name="The Broad Institute Genome Sequencing Center for Infectious Disease"/>
            <person name="Wu L."/>
            <person name="Ma J."/>
        </authorList>
    </citation>
    <scope>NUCLEOTIDE SEQUENCE [LARGE SCALE GENOMIC DNA]</scope>
    <source>
        <strain evidence="4">JCM 17919</strain>
    </source>
</reference>